<protein>
    <submittedName>
        <fullName evidence="2">Uncharacterized protein</fullName>
    </submittedName>
</protein>
<name>A0ABR4HRF4_9EURO</name>
<gene>
    <name evidence="2" type="ORF">BDW59DRAFT_165656</name>
</gene>
<feature type="compositionally biased region" description="Basic and acidic residues" evidence="1">
    <location>
        <begin position="76"/>
        <end position="91"/>
    </location>
</feature>
<accession>A0ABR4HRF4</accession>
<evidence type="ECO:0000313" key="2">
    <source>
        <dbReference type="EMBL" id="KAL2817950.1"/>
    </source>
</evidence>
<sequence length="104" mass="11731">MEEFASDIRTRYAGIFHKAFITNPNYDYVASLEIPVRLLENTVRLQNPEDLASHLRSEMPAYYGGSGKLLVESDCLRRSDPEGHPDAKMEIEPQEGSVSGNFQL</sequence>
<feature type="region of interest" description="Disordered" evidence="1">
    <location>
        <begin position="76"/>
        <end position="104"/>
    </location>
</feature>
<keyword evidence="3" id="KW-1185">Reference proteome</keyword>
<evidence type="ECO:0000256" key="1">
    <source>
        <dbReference type="SAM" id="MobiDB-lite"/>
    </source>
</evidence>
<evidence type="ECO:0000313" key="3">
    <source>
        <dbReference type="Proteomes" id="UP001610335"/>
    </source>
</evidence>
<comment type="caution">
    <text evidence="2">The sequence shown here is derived from an EMBL/GenBank/DDBJ whole genome shotgun (WGS) entry which is preliminary data.</text>
</comment>
<reference evidence="2 3" key="1">
    <citation type="submission" date="2024-07" db="EMBL/GenBank/DDBJ databases">
        <title>Section-level genome sequencing and comparative genomics of Aspergillus sections Usti and Cavernicolus.</title>
        <authorList>
            <consortium name="Lawrence Berkeley National Laboratory"/>
            <person name="Nybo J.L."/>
            <person name="Vesth T.C."/>
            <person name="Theobald S."/>
            <person name="Frisvad J.C."/>
            <person name="Larsen T.O."/>
            <person name="Kjaerboelling I."/>
            <person name="Rothschild-Mancinelli K."/>
            <person name="Lyhne E.K."/>
            <person name="Kogle M.E."/>
            <person name="Barry K."/>
            <person name="Clum A."/>
            <person name="Na H."/>
            <person name="Ledsgaard L."/>
            <person name="Lin J."/>
            <person name="Lipzen A."/>
            <person name="Kuo A."/>
            <person name="Riley R."/>
            <person name="Mondo S."/>
            <person name="LaButti K."/>
            <person name="Haridas S."/>
            <person name="Pangalinan J."/>
            <person name="Salamov A.A."/>
            <person name="Simmons B.A."/>
            <person name="Magnuson J.K."/>
            <person name="Chen J."/>
            <person name="Drula E."/>
            <person name="Henrissat B."/>
            <person name="Wiebenga A."/>
            <person name="Lubbers R.J."/>
            <person name="Gomes A.C."/>
            <person name="Makela M.R."/>
            <person name="Stajich J."/>
            <person name="Grigoriev I.V."/>
            <person name="Mortensen U.H."/>
            <person name="De vries R.P."/>
            <person name="Baker S.E."/>
            <person name="Andersen M.R."/>
        </authorList>
    </citation>
    <scope>NUCLEOTIDE SEQUENCE [LARGE SCALE GENOMIC DNA]</scope>
    <source>
        <strain evidence="2 3">CBS 600.67</strain>
    </source>
</reference>
<dbReference type="EMBL" id="JBFXLS010000087">
    <property type="protein sequence ID" value="KAL2817950.1"/>
    <property type="molecule type" value="Genomic_DNA"/>
</dbReference>
<dbReference type="Proteomes" id="UP001610335">
    <property type="component" value="Unassembled WGS sequence"/>
</dbReference>
<organism evidence="2 3">
    <name type="scientific">Aspergillus cavernicola</name>
    <dbReference type="NCBI Taxonomy" id="176166"/>
    <lineage>
        <taxon>Eukaryota</taxon>
        <taxon>Fungi</taxon>
        <taxon>Dikarya</taxon>
        <taxon>Ascomycota</taxon>
        <taxon>Pezizomycotina</taxon>
        <taxon>Eurotiomycetes</taxon>
        <taxon>Eurotiomycetidae</taxon>
        <taxon>Eurotiales</taxon>
        <taxon>Aspergillaceae</taxon>
        <taxon>Aspergillus</taxon>
        <taxon>Aspergillus subgen. Nidulantes</taxon>
    </lineage>
</organism>
<proteinExistence type="predicted"/>